<dbReference type="Gene3D" id="3.30.70.980">
    <property type="match status" value="2"/>
</dbReference>
<dbReference type="InterPro" id="IPR002876">
    <property type="entry name" value="Transcrip_reg_TACO1-like"/>
</dbReference>
<dbReference type="PANTHER" id="PTHR12532">
    <property type="entry name" value="TRANSLATIONAL ACTIVATOR OF CYTOCHROME C OXIDASE 1"/>
    <property type="match status" value="1"/>
</dbReference>
<dbReference type="GO" id="GO:0005829">
    <property type="term" value="C:cytosol"/>
    <property type="evidence" value="ECO:0007669"/>
    <property type="project" value="TreeGrafter"/>
</dbReference>
<comment type="caution">
    <text evidence="9">The sequence shown here is derived from an EMBL/GenBank/DDBJ whole genome shotgun (WGS) entry which is preliminary data.</text>
</comment>
<dbReference type="PANTHER" id="PTHR12532:SF6">
    <property type="entry name" value="TRANSCRIPTIONAL REGULATORY PROTEIN YEBC-RELATED"/>
    <property type="match status" value="1"/>
</dbReference>
<dbReference type="InterPro" id="IPR029072">
    <property type="entry name" value="YebC-like"/>
</dbReference>
<evidence type="ECO:0000256" key="2">
    <source>
        <dbReference type="ARBA" id="ARBA00022490"/>
    </source>
</evidence>
<reference evidence="10" key="1">
    <citation type="submission" date="2017-09" db="EMBL/GenBank/DDBJ databases">
        <title>Depth-based differentiation of microbial function through sediment-hosted aquifers and enrichment of novel symbionts in the deep terrestrial subsurface.</title>
        <authorList>
            <person name="Probst A.J."/>
            <person name="Ladd B."/>
            <person name="Jarett J.K."/>
            <person name="Geller-Mcgrath D.E."/>
            <person name="Sieber C.M.K."/>
            <person name="Emerson J.B."/>
            <person name="Anantharaman K."/>
            <person name="Thomas B.C."/>
            <person name="Malmstrom R."/>
            <person name="Stieglmeier M."/>
            <person name="Klingl A."/>
            <person name="Woyke T."/>
            <person name="Ryan C.M."/>
            <person name="Banfield J.F."/>
        </authorList>
    </citation>
    <scope>NUCLEOTIDE SEQUENCE [LARGE SCALE GENOMIC DNA]</scope>
</reference>
<evidence type="ECO:0000256" key="4">
    <source>
        <dbReference type="ARBA" id="ARBA00023125"/>
    </source>
</evidence>
<evidence type="ECO:0000256" key="3">
    <source>
        <dbReference type="ARBA" id="ARBA00023015"/>
    </source>
</evidence>
<dbReference type="NCBIfam" id="NF001030">
    <property type="entry name" value="PRK00110.1"/>
    <property type="match status" value="1"/>
</dbReference>
<evidence type="ECO:0000256" key="6">
    <source>
        <dbReference type="HAMAP-Rule" id="MF_00693"/>
    </source>
</evidence>
<dbReference type="NCBIfam" id="TIGR01033">
    <property type="entry name" value="YebC/PmpR family DNA-binding transcriptional regulator"/>
    <property type="match status" value="1"/>
</dbReference>
<dbReference type="GO" id="GO:0006355">
    <property type="term" value="P:regulation of DNA-templated transcription"/>
    <property type="evidence" value="ECO:0007669"/>
    <property type="project" value="UniProtKB-UniRule"/>
</dbReference>
<sequence length="250" mass="27612">MSGHSKWATIKYKKALTDAKRGKAFTKLIREIMMAAKLGGDNPENNAALRLAIEKAKDLNMPADNIKRAIAKGAGGPGSNALERVFYEGYGPAGVAIMLEGLTDNRQRATSEIRHIFSKYNGNLGENGCVGWLFERKGTLRIGKQEINEDSLFSLILEAGAEDLKTEKDEYEIIAKPKDLEKVKKFLKEKGVKINASSLTMIPKSTVKVEGKDAENFLKLIDDLEDDEDVQNVYSNFDIADEVIEAITAK</sequence>
<proteinExistence type="inferred from homology"/>
<dbReference type="Pfam" id="PF20772">
    <property type="entry name" value="TACO1_YebC_N"/>
    <property type="match status" value="1"/>
</dbReference>
<organism evidence="9 10">
    <name type="scientific">bacterium (Candidatus Ratteibacteria) CG01_land_8_20_14_3_00_40_19</name>
    <dbReference type="NCBI Taxonomy" id="2014290"/>
    <lineage>
        <taxon>Bacteria</taxon>
        <taxon>Candidatus Ratteibacteria</taxon>
    </lineage>
</organism>
<gene>
    <name evidence="9" type="ORF">COS11_07285</name>
</gene>
<evidence type="ECO:0000259" key="7">
    <source>
        <dbReference type="Pfam" id="PF01709"/>
    </source>
</evidence>
<protein>
    <recommendedName>
        <fullName evidence="6">Probable transcriptional regulatory protein COS11_07285</fullName>
    </recommendedName>
</protein>
<comment type="subcellular location">
    <subcellularLocation>
        <location evidence="6">Cytoplasm</location>
    </subcellularLocation>
</comment>
<comment type="similarity">
    <text evidence="1 6">Belongs to the TACO1 family.</text>
</comment>
<dbReference type="AlphaFoldDB" id="A0A2M7E6X5"/>
<feature type="domain" description="TACO1/YebC-like second and third" evidence="7">
    <location>
        <begin position="83"/>
        <end position="237"/>
    </location>
</feature>
<keyword evidence="3 6" id="KW-0805">Transcription regulation</keyword>
<dbReference type="EMBL" id="PETL01000350">
    <property type="protein sequence ID" value="PIV63463.1"/>
    <property type="molecule type" value="Genomic_DNA"/>
</dbReference>
<dbReference type="InterPro" id="IPR048300">
    <property type="entry name" value="TACO1_YebC-like_2nd/3rd_dom"/>
</dbReference>
<dbReference type="InterPro" id="IPR049083">
    <property type="entry name" value="TACO1_YebC_N"/>
</dbReference>
<evidence type="ECO:0000259" key="8">
    <source>
        <dbReference type="Pfam" id="PF20772"/>
    </source>
</evidence>
<dbReference type="GO" id="GO:0003677">
    <property type="term" value="F:DNA binding"/>
    <property type="evidence" value="ECO:0007669"/>
    <property type="project" value="UniProtKB-UniRule"/>
</dbReference>
<dbReference type="Gene3D" id="1.10.10.200">
    <property type="match status" value="1"/>
</dbReference>
<feature type="domain" description="TACO1/YebC-like N-terminal" evidence="8">
    <location>
        <begin position="5"/>
        <end position="75"/>
    </location>
</feature>
<evidence type="ECO:0000256" key="1">
    <source>
        <dbReference type="ARBA" id="ARBA00008724"/>
    </source>
</evidence>
<evidence type="ECO:0000313" key="10">
    <source>
        <dbReference type="Proteomes" id="UP000228886"/>
    </source>
</evidence>
<keyword evidence="5 6" id="KW-0804">Transcription</keyword>
<evidence type="ECO:0000313" key="9">
    <source>
        <dbReference type="EMBL" id="PIV63463.1"/>
    </source>
</evidence>
<evidence type="ECO:0000256" key="5">
    <source>
        <dbReference type="ARBA" id="ARBA00023163"/>
    </source>
</evidence>
<dbReference type="HAMAP" id="MF_00693">
    <property type="entry name" value="Transcrip_reg_TACO1"/>
    <property type="match status" value="1"/>
</dbReference>
<keyword evidence="4 6" id="KW-0238">DNA-binding</keyword>
<accession>A0A2M7E6X5</accession>
<dbReference type="SUPFAM" id="SSF75625">
    <property type="entry name" value="YebC-like"/>
    <property type="match status" value="1"/>
</dbReference>
<dbReference type="InterPro" id="IPR017856">
    <property type="entry name" value="Integrase-like_N"/>
</dbReference>
<keyword evidence="2 6" id="KW-0963">Cytoplasm</keyword>
<dbReference type="FunFam" id="1.10.10.200:FF:000002">
    <property type="entry name" value="Probable transcriptional regulatory protein CLM62_37755"/>
    <property type="match status" value="1"/>
</dbReference>
<dbReference type="InterPro" id="IPR026564">
    <property type="entry name" value="Transcrip_reg_TACO1-like_dom3"/>
</dbReference>
<dbReference type="NCBIfam" id="NF009044">
    <property type="entry name" value="PRK12378.1"/>
    <property type="match status" value="1"/>
</dbReference>
<dbReference type="Proteomes" id="UP000228886">
    <property type="component" value="Unassembled WGS sequence"/>
</dbReference>
<name>A0A2M7E6X5_9BACT</name>
<dbReference type="Pfam" id="PF01709">
    <property type="entry name" value="Transcrip_reg"/>
    <property type="match status" value="1"/>
</dbReference>